<evidence type="ECO:0000313" key="2">
    <source>
        <dbReference type="EMBL" id="EJK60894.1"/>
    </source>
</evidence>
<keyword evidence="3" id="KW-1185">Reference proteome</keyword>
<feature type="region of interest" description="Disordered" evidence="1">
    <location>
        <begin position="556"/>
        <end position="583"/>
    </location>
</feature>
<dbReference type="AlphaFoldDB" id="K0S7H9"/>
<feature type="non-terminal residue" evidence="2">
    <location>
        <position position="1"/>
    </location>
</feature>
<name>K0S7H9_THAOC</name>
<sequence>DEYAKLSFQVLAKPVEYTDDVTGKKMFQFHVDDHEELQALANKKYGEFGGNVHYTWKGKPVIIFGQDESTFNQYAFGNKLWVGSNGERAFLPKHNGMGLMISAFQSREFGFGFDMTPDELARVNHKRKGKSYEDTVAAMDVRGSEKKEPLLESPFVVKLEYGANKDGYWTGNHMILQLEDCIDCLTELHGDKYDFYFQFDHSSGHAKAQLNGLDVSNMNKGFGGDLLRATLIKGEDGYLGSFYNSGNKFMVTINEEQKLVWGGDLPDDAGPFWMTPTERLARKFDTYEDLPTDKHRPRNKTKDELVDEILTHEFGQVSGTRDELKKKLLPDLQDLAKKFNIEVAPKVTRKKIPGWYGKGKGLMQVLWERGFIDASKPYSHYQVEKKVDGKVVEDISLRHMMGKCTDFAEEVSQLEAIGKKLGCSVIITTKYHAEYAGEGIEYSWGLAKCFYRRQPLSKKKKKANFFALVDQCLSQELLTKDMVRKFSKRARDYMLAYRAFETDEMKGGMKDSGKPLDITHHMIEKMKKVVSSHRAALIIKEESFDLVRFVVKPESKSLPVKREESSGETSRKSSRKRTKTSRG</sequence>
<proteinExistence type="predicted"/>
<dbReference type="eggNOG" id="ENOG502SD1E">
    <property type="taxonomic scope" value="Eukaryota"/>
</dbReference>
<accession>K0S7H9</accession>
<feature type="compositionally biased region" description="Basic residues" evidence="1">
    <location>
        <begin position="572"/>
        <end position="583"/>
    </location>
</feature>
<comment type="caution">
    <text evidence="2">The sequence shown here is derived from an EMBL/GenBank/DDBJ whole genome shotgun (WGS) entry which is preliminary data.</text>
</comment>
<protein>
    <submittedName>
        <fullName evidence="2">Uncharacterized protein</fullName>
    </submittedName>
</protein>
<gene>
    <name evidence="2" type="ORF">THAOC_18690</name>
</gene>
<dbReference type="EMBL" id="AGNL01020602">
    <property type="protein sequence ID" value="EJK60894.1"/>
    <property type="molecule type" value="Genomic_DNA"/>
</dbReference>
<evidence type="ECO:0000256" key="1">
    <source>
        <dbReference type="SAM" id="MobiDB-lite"/>
    </source>
</evidence>
<dbReference type="Proteomes" id="UP000266841">
    <property type="component" value="Unassembled WGS sequence"/>
</dbReference>
<evidence type="ECO:0000313" key="3">
    <source>
        <dbReference type="Proteomes" id="UP000266841"/>
    </source>
</evidence>
<dbReference type="OrthoDB" id="45428at2759"/>
<organism evidence="2 3">
    <name type="scientific">Thalassiosira oceanica</name>
    <name type="common">Marine diatom</name>
    <dbReference type="NCBI Taxonomy" id="159749"/>
    <lineage>
        <taxon>Eukaryota</taxon>
        <taxon>Sar</taxon>
        <taxon>Stramenopiles</taxon>
        <taxon>Ochrophyta</taxon>
        <taxon>Bacillariophyta</taxon>
        <taxon>Coscinodiscophyceae</taxon>
        <taxon>Thalassiosirophycidae</taxon>
        <taxon>Thalassiosirales</taxon>
        <taxon>Thalassiosiraceae</taxon>
        <taxon>Thalassiosira</taxon>
    </lineage>
</organism>
<reference evidence="2 3" key="1">
    <citation type="journal article" date="2012" name="Genome Biol.">
        <title>Genome and low-iron response of an oceanic diatom adapted to chronic iron limitation.</title>
        <authorList>
            <person name="Lommer M."/>
            <person name="Specht M."/>
            <person name="Roy A.S."/>
            <person name="Kraemer L."/>
            <person name="Andreson R."/>
            <person name="Gutowska M.A."/>
            <person name="Wolf J."/>
            <person name="Bergner S.V."/>
            <person name="Schilhabel M.B."/>
            <person name="Klostermeier U.C."/>
            <person name="Beiko R.G."/>
            <person name="Rosenstiel P."/>
            <person name="Hippler M."/>
            <person name="Laroche J."/>
        </authorList>
    </citation>
    <scope>NUCLEOTIDE SEQUENCE [LARGE SCALE GENOMIC DNA]</scope>
    <source>
        <strain evidence="2 3">CCMP1005</strain>
    </source>
</reference>
<feature type="compositionally biased region" description="Basic and acidic residues" evidence="1">
    <location>
        <begin position="556"/>
        <end position="571"/>
    </location>
</feature>